<dbReference type="AlphaFoldDB" id="A0A6A6QXI3"/>
<evidence type="ECO:0000259" key="5">
    <source>
        <dbReference type="PROSITE" id="PS51718"/>
    </source>
</evidence>
<sequence length="808" mass="90306">MSPRHFSILFLSQRVALPEVALLVSVIAPQAPSDSGVRWRLGTGPIRATGVGRDPGLGTDLVASALRGGRDAEDCDVVWELRVVEKGLRLLGVGGYYLGTSRPLFLAFSRAMGDSSSRGLANQSYLNKIDKLRELNVKTIDLPQLVVVGDQSSGKSSLLESLTGFSFPQAPGLCTRYATQISCRRESEKKVVVSIIPRPGADAAVDIRLRAFKRNISNLENEGLGSIIAEANIVMGIRMTAEDTDSGLQAFSEDILKIEISGPDEEHFTVIDVPGIFRVSSPPLTTDSDVALVKTIVESYMGNSRTVILAVLPSNVDVTTQEILKMAEVADPGGTRTMGVLTKPDLVTENAMQDAVMELVLGRRNPLKLGYGIVKNRSADDQHSTKAERLAKEETFFREPRWQRIESSGRCGIGSLKTRLQDLLMSISKKEFPHVKADVGKQLRQRREELEKMGPSRTEQSSQRMYLGRLGSRFQAITQCALNGYYSSESVFTELPGLKLITNITKSNERFANDFWRKGHKRHFSVKWDDEGEKAYDATAAEVGEGNVPFEVPISTYPELHDILDTNAYRCPQPTAFRLPPFGSISILDHIDMVYQSNRGSELGTFSSAILGITFKEQSEKWEPLVLAHVSESIALVHDYIYKLLAHICTERQVREQLWEDILLDELRKAYVQAMEQARFLLRIERDARPSTYNHYFNAEVQKKRQGRLNQAKDNAQQVRDDILDILMSYYKVSRKRFVDVVCRQVISHFLLEGDDSPLKVFSSELILGLDDDQLERIAGEDGETKRCRSMLKAEKKILEAAMEVLRG</sequence>
<dbReference type="Pfam" id="PF00350">
    <property type="entry name" value="Dynamin_N"/>
    <property type="match status" value="1"/>
</dbReference>
<dbReference type="GO" id="GO:0008017">
    <property type="term" value="F:microtubule binding"/>
    <property type="evidence" value="ECO:0007669"/>
    <property type="project" value="TreeGrafter"/>
</dbReference>
<keyword evidence="1" id="KW-0547">Nucleotide-binding</keyword>
<evidence type="ECO:0000259" key="4">
    <source>
        <dbReference type="PROSITE" id="PS51388"/>
    </source>
</evidence>
<dbReference type="InterPro" id="IPR020850">
    <property type="entry name" value="GED_dom"/>
</dbReference>
<evidence type="ECO:0008006" key="8">
    <source>
        <dbReference type="Google" id="ProtNLM"/>
    </source>
</evidence>
<dbReference type="CDD" id="cd08771">
    <property type="entry name" value="DLP_1"/>
    <property type="match status" value="1"/>
</dbReference>
<dbReference type="GO" id="GO:0005874">
    <property type="term" value="C:microtubule"/>
    <property type="evidence" value="ECO:0007669"/>
    <property type="project" value="TreeGrafter"/>
</dbReference>
<dbReference type="GO" id="GO:0048312">
    <property type="term" value="P:intracellular distribution of mitochondria"/>
    <property type="evidence" value="ECO:0007669"/>
    <property type="project" value="TreeGrafter"/>
</dbReference>
<proteinExistence type="predicted"/>
<dbReference type="Gene3D" id="1.20.120.1240">
    <property type="entry name" value="Dynamin, middle domain"/>
    <property type="match status" value="1"/>
</dbReference>
<dbReference type="SMART" id="SM00053">
    <property type="entry name" value="DYNc"/>
    <property type="match status" value="1"/>
</dbReference>
<evidence type="ECO:0000256" key="2">
    <source>
        <dbReference type="ARBA" id="ARBA00023134"/>
    </source>
</evidence>
<dbReference type="EMBL" id="MU004188">
    <property type="protein sequence ID" value="KAF2495757.1"/>
    <property type="molecule type" value="Genomic_DNA"/>
</dbReference>
<feature type="domain" description="GED" evidence="4">
    <location>
        <begin position="720"/>
        <end position="808"/>
    </location>
</feature>
<feature type="domain" description="Dynamin-type G" evidence="5">
    <location>
        <begin position="139"/>
        <end position="433"/>
    </location>
</feature>
<protein>
    <recommendedName>
        <fullName evidence="8">Interferon-induced GTP-binding protein Mx2</fullName>
    </recommendedName>
</protein>
<dbReference type="PANTHER" id="PTHR11566:SF215">
    <property type="entry name" value="DYNAMIN GTPASE"/>
    <property type="match status" value="1"/>
</dbReference>
<dbReference type="PANTHER" id="PTHR11566">
    <property type="entry name" value="DYNAMIN"/>
    <property type="match status" value="1"/>
</dbReference>
<dbReference type="GO" id="GO:0000266">
    <property type="term" value="P:mitochondrial fission"/>
    <property type="evidence" value="ECO:0007669"/>
    <property type="project" value="TreeGrafter"/>
</dbReference>
<keyword evidence="2" id="KW-0342">GTP-binding</keyword>
<dbReference type="OrthoDB" id="415706at2759"/>
<dbReference type="SUPFAM" id="SSF52540">
    <property type="entry name" value="P-loop containing nucleoside triphosphate hydrolases"/>
    <property type="match status" value="1"/>
</dbReference>
<organism evidence="6 7">
    <name type="scientific">Lophium mytilinum</name>
    <dbReference type="NCBI Taxonomy" id="390894"/>
    <lineage>
        <taxon>Eukaryota</taxon>
        <taxon>Fungi</taxon>
        <taxon>Dikarya</taxon>
        <taxon>Ascomycota</taxon>
        <taxon>Pezizomycotina</taxon>
        <taxon>Dothideomycetes</taxon>
        <taxon>Pleosporomycetidae</taxon>
        <taxon>Mytilinidiales</taxon>
        <taxon>Mytilinidiaceae</taxon>
        <taxon>Lophium</taxon>
    </lineage>
</organism>
<dbReference type="PROSITE" id="PS51718">
    <property type="entry name" value="G_DYNAMIN_2"/>
    <property type="match status" value="1"/>
</dbReference>
<dbReference type="PRINTS" id="PR00195">
    <property type="entry name" value="DYNAMIN"/>
</dbReference>
<dbReference type="PROSITE" id="PS51388">
    <property type="entry name" value="GED"/>
    <property type="match status" value="1"/>
</dbReference>
<dbReference type="GO" id="GO:0005739">
    <property type="term" value="C:mitochondrion"/>
    <property type="evidence" value="ECO:0007669"/>
    <property type="project" value="TreeGrafter"/>
</dbReference>
<dbReference type="GO" id="GO:0003924">
    <property type="term" value="F:GTPase activity"/>
    <property type="evidence" value="ECO:0007669"/>
    <property type="project" value="InterPro"/>
</dbReference>
<gene>
    <name evidence="6" type="ORF">BU16DRAFT_608235</name>
</gene>
<feature type="chain" id="PRO_5025375749" description="Interferon-induced GTP-binding protein Mx2" evidence="3">
    <location>
        <begin position="19"/>
        <end position="808"/>
    </location>
</feature>
<dbReference type="GO" id="GO:0005525">
    <property type="term" value="F:GTP binding"/>
    <property type="evidence" value="ECO:0007669"/>
    <property type="project" value="InterPro"/>
</dbReference>
<reference evidence="6" key="1">
    <citation type="journal article" date="2020" name="Stud. Mycol.">
        <title>101 Dothideomycetes genomes: a test case for predicting lifestyles and emergence of pathogens.</title>
        <authorList>
            <person name="Haridas S."/>
            <person name="Albert R."/>
            <person name="Binder M."/>
            <person name="Bloem J."/>
            <person name="Labutti K."/>
            <person name="Salamov A."/>
            <person name="Andreopoulos B."/>
            <person name="Baker S."/>
            <person name="Barry K."/>
            <person name="Bills G."/>
            <person name="Bluhm B."/>
            <person name="Cannon C."/>
            <person name="Castanera R."/>
            <person name="Culley D."/>
            <person name="Daum C."/>
            <person name="Ezra D."/>
            <person name="Gonzalez J."/>
            <person name="Henrissat B."/>
            <person name="Kuo A."/>
            <person name="Liang C."/>
            <person name="Lipzen A."/>
            <person name="Lutzoni F."/>
            <person name="Magnuson J."/>
            <person name="Mondo S."/>
            <person name="Nolan M."/>
            <person name="Ohm R."/>
            <person name="Pangilinan J."/>
            <person name="Park H.-J."/>
            <person name="Ramirez L."/>
            <person name="Alfaro M."/>
            <person name="Sun H."/>
            <person name="Tritt A."/>
            <person name="Yoshinaga Y."/>
            <person name="Zwiers L.-H."/>
            <person name="Turgeon B."/>
            <person name="Goodwin S."/>
            <person name="Spatafora J."/>
            <person name="Crous P."/>
            <person name="Grigoriev I."/>
        </authorList>
    </citation>
    <scope>NUCLEOTIDE SEQUENCE</scope>
    <source>
        <strain evidence="6">CBS 269.34</strain>
    </source>
</reference>
<name>A0A6A6QXI3_9PEZI</name>
<accession>A0A6A6QXI3</accession>
<dbReference type="FunFam" id="3.40.50.300:FF:001425">
    <property type="entry name" value="Dynamin GTPase, putative"/>
    <property type="match status" value="1"/>
</dbReference>
<evidence type="ECO:0000313" key="7">
    <source>
        <dbReference type="Proteomes" id="UP000799750"/>
    </source>
</evidence>
<evidence type="ECO:0000313" key="6">
    <source>
        <dbReference type="EMBL" id="KAF2495757.1"/>
    </source>
</evidence>
<dbReference type="GO" id="GO:0016020">
    <property type="term" value="C:membrane"/>
    <property type="evidence" value="ECO:0007669"/>
    <property type="project" value="TreeGrafter"/>
</dbReference>
<dbReference type="GO" id="GO:0016559">
    <property type="term" value="P:peroxisome fission"/>
    <property type="evidence" value="ECO:0007669"/>
    <property type="project" value="TreeGrafter"/>
</dbReference>
<evidence type="ECO:0000256" key="3">
    <source>
        <dbReference type="SAM" id="SignalP"/>
    </source>
</evidence>
<dbReference type="GO" id="GO:0006897">
    <property type="term" value="P:endocytosis"/>
    <property type="evidence" value="ECO:0007669"/>
    <property type="project" value="TreeGrafter"/>
</dbReference>
<keyword evidence="7" id="KW-1185">Reference proteome</keyword>
<dbReference type="InterPro" id="IPR030381">
    <property type="entry name" value="G_DYNAMIN_dom"/>
</dbReference>
<dbReference type="InterPro" id="IPR045063">
    <property type="entry name" value="Dynamin_N"/>
</dbReference>
<dbReference type="Gene3D" id="3.40.50.300">
    <property type="entry name" value="P-loop containing nucleotide triphosphate hydrolases"/>
    <property type="match status" value="1"/>
</dbReference>
<dbReference type="InterPro" id="IPR027417">
    <property type="entry name" value="P-loop_NTPase"/>
</dbReference>
<dbReference type="InterPro" id="IPR000375">
    <property type="entry name" value="Dynamin_stalk"/>
</dbReference>
<dbReference type="Proteomes" id="UP000799750">
    <property type="component" value="Unassembled WGS sequence"/>
</dbReference>
<keyword evidence="3" id="KW-0732">Signal</keyword>
<dbReference type="InterPro" id="IPR001401">
    <property type="entry name" value="Dynamin_GTPase"/>
</dbReference>
<dbReference type="Pfam" id="PF01031">
    <property type="entry name" value="Dynamin_M"/>
    <property type="match status" value="1"/>
</dbReference>
<dbReference type="InterPro" id="IPR022812">
    <property type="entry name" value="Dynamin"/>
</dbReference>
<feature type="signal peptide" evidence="3">
    <location>
        <begin position="1"/>
        <end position="18"/>
    </location>
</feature>
<evidence type="ECO:0000256" key="1">
    <source>
        <dbReference type="ARBA" id="ARBA00022741"/>
    </source>
</evidence>